<dbReference type="SMART" id="SM00248">
    <property type="entry name" value="ANK"/>
    <property type="match status" value="4"/>
</dbReference>
<feature type="repeat" description="ANK" evidence="3">
    <location>
        <begin position="94"/>
        <end position="126"/>
    </location>
</feature>
<dbReference type="GO" id="GO:0070531">
    <property type="term" value="C:BRCA1-A complex"/>
    <property type="evidence" value="ECO:0007669"/>
    <property type="project" value="TreeGrafter"/>
</dbReference>
<dbReference type="PANTHER" id="PTHR24171:SF9">
    <property type="entry name" value="ANKYRIN REPEAT DOMAIN-CONTAINING PROTEIN 39"/>
    <property type="match status" value="1"/>
</dbReference>
<keyword evidence="2 3" id="KW-0040">ANK repeat</keyword>
<protein>
    <recommendedName>
        <fullName evidence="6">Ankyrin repeat domain-containing protein 39</fullName>
    </recommendedName>
</protein>
<evidence type="ECO:0008006" key="6">
    <source>
        <dbReference type="Google" id="ProtNLM"/>
    </source>
</evidence>
<dbReference type="SUPFAM" id="SSF48403">
    <property type="entry name" value="Ankyrin repeat"/>
    <property type="match status" value="1"/>
</dbReference>
<dbReference type="Gene3D" id="1.25.40.20">
    <property type="entry name" value="Ankyrin repeat-containing domain"/>
    <property type="match status" value="2"/>
</dbReference>
<comment type="caution">
    <text evidence="4">The sequence shown here is derived from an EMBL/GenBank/DDBJ whole genome shotgun (WGS) entry which is preliminary data.</text>
</comment>
<dbReference type="Pfam" id="PF12796">
    <property type="entry name" value="Ank_2"/>
    <property type="match status" value="1"/>
</dbReference>
<feature type="repeat" description="ANK" evidence="3">
    <location>
        <begin position="60"/>
        <end position="92"/>
    </location>
</feature>
<dbReference type="GO" id="GO:0031436">
    <property type="term" value="C:BRCA1-BARD1 complex"/>
    <property type="evidence" value="ECO:0007669"/>
    <property type="project" value="TreeGrafter"/>
</dbReference>
<evidence type="ECO:0000256" key="1">
    <source>
        <dbReference type="ARBA" id="ARBA00022737"/>
    </source>
</evidence>
<dbReference type="PROSITE" id="PS50088">
    <property type="entry name" value="ANK_REPEAT"/>
    <property type="match status" value="2"/>
</dbReference>
<dbReference type="InterPro" id="IPR036770">
    <property type="entry name" value="Ankyrin_rpt-contain_sf"/>
</dbReference>
<dbReference type="AlphaFoldDB" id="A0AAN9FZW7"/>
<proteinExistence type="predicted"/>
<evidence type="ECO:0000313" key="5">
    <source>
        <dbReference type="Proteomes" id="UP001374579"/>
    </source>
</evidence>
<dbReference type="Proteomes" id="UP001374579">
    <property type="component" value="Unassembled WGS sequence"/>
</dbReference>
<dbReference type="GO" id="GO:0085020">
    <property type="term" value="P:protein K6-linked ubiquitination"/>
    <property type="evidence" value="ECO:0007669"/>
    <property type="project" value="TreeGrafter"/>
</dbReference>
<name>A0AAN9FZW7_9CAEN</name>
<keyword evidence="1" id="KW-0677">Repeat</keyword>
<evidence type="ECO:0000256" key="2">
    <source>
        <dbReference type="ARBA" id="ARBA00023043"/>
    </source>
</evidence>
<evidence type="ECO:0000256" key="3">
    <source>
        <dbReference type="PROSITE-ProRule" id="PRU00023"/>
    </source>
</evidence>
<dbReference type="EMBL" id="JBAMIC010000024">
    <property type="protein sequence ID" value="KAK7090121.1"/>
    <property type="molecule type" value="Genomic_DNA"/>
</dbReference>
<sequence length="179" mass="19571">MAAHQHDHDCGCHTASSSVHQTLDEMEFDRGLWSAALSGQEEDVKKRLDKGDDVNAKDKSGYTALHYAARSGHLQVCRLLLSHGSDVNSVTNTGQATPLHRAAYMGHHDLVKLLLQHKADPLATDADFMTPLHKAAERGHRKSAKILLNAAPKGKLIKDFKSRTPADLADHSDLKTLLS</sequence>
<organism evidence="4 5">
    <name type="scientific">Littorina saxatilis</name>
    <dbReference type="NCBI Taxonomy" id="31220"/>
    <lineage>
        <taxon>Eukaryota</taxon>
        <taxon>Metazoa</taxon>
        <taxon>Spiralia</taxon>
        <taxon>Lophotrochozoa</taxon>
        <taxon>Mollusca</taxon>
        <taxon>Gastropoda</taxon>
        <taxon>Caenogastropoda</taxon>
        <taxon>Littorinimorpha</taxon>
        <taxon>Littorinoidea</taxon>
        <taxon>Littorinidae</taxon>
        <taxon>Littorina</taxon>
    </lineage>
</organism>
<dbReference type="Pfam" id="PF00023">
    <property type="entry name" value="Ank"/>
    <property type="match status" value="1"/>
</dbReference>
<dbReference type="PROSITE" id="PS50297">
    <property type="entry name" value="ANK_REP_REGION"/>
    <property type="match status" value="2"/>
</dbReference>
<dbReference type="PANTHER" id="PTHR24171">
    <property type="entry name" value="ANKYRIN REPEAT DOMAIN-CONTAINING PROTEIN 39-RELATED"/>
    <property type="match status" value="1"/>
</dbReference>
<keyword evidence="5" id="KW-1185">Reference proteome</keyword>
<dbReference type="PRINTS" id="PR01415">
    <property type="entry name" value="ANKYRIN"/>
</dbReference>
<accession>A0AAN9FZW7</accession>
<evidence type="ECO:0000313" key="4">
    <source>
        <dbReference type="EMBL" id="KAK7090121.1"/>
    </source>
</evidence>
<gene>
    <name evidence="4" type="ORF">V1264_009963</name>
</gene>
<dbReference type="GO" id="GO:0004842">
    <property type="term" value="F:ubiquitin-protein transferase activity"/>
    <property type="evidence" value="ECO:0007669"/>
    <property type="project" value="TreeGrafter"/>
</dbReference>
<dbReference type="InterPro" id="IPR002110">
    <property type="entry name" value="Ankyrin_rpt"/>
</dbReference>
<reference evidence="4 5" key="1">
    <citation type="submission" date="2024-02" db="EMBL/GenBank/DDBJ databases">
        <title>Chromosome-scale genome assembly of the rough periwinkle Littorina saxatilis.</title>
        <authorList>
            <person name="De Jode A."/>
            <person name="Faria R."/>
            <person name="Formenti G."/>
            <person name="Sims Y."/>
            <person name="Smith T.P."/>
            <person name="Tracey A."/>
            <person name="Wood J.M.D."/>
            <person name="Zagrodzka Z.B."/>
            <person name="Johannesson K."/>
            <person name="Butlin R.K."/>
            <person name="Leder E.H."/>
        </authorList>
    </citation>
    <scope>NUCLEOTIDE SEQUENCE [LARGE SCALE GENOMIC DNA]</scope>
    <source>
        <strain evidence="4">Snail1</strain>
        <tissue evidence="4">Muscle</tissue>
    </source>
</reference>